<name>A0A1V0UQ48_9BACL</name>
<dbReference type="EMBL" id="CP020557">
    <property type="protein sequence ID" value="ARF67403.1"/>
    <property type="molecule type" value="Genomic_DNA"/>
</dbReference>
<evidence type="ECO:0000313" key="1">
    <source>
        <dbReference type="EMBL" id="ARF67403.1"/>
    </source>
</evidence>
<dbReference type="Proteomes" id="UP000192727">
    <property type="component" value="Chromosome"/>
</dbReference>
<dbReference type="NCBIfam" id="TIGR04086">
    <property type="entry name" value="TIGR04086_membr"/>
    <property type="match status" value="1"/>
</dbReference>
<dbReference type="PROSITE" id="PS51257">
    <property type="entry name" value="PROKAR_LIPOPROTEIN"/>
    <property type="match status" value="1"/>
</dbReference>
<evidence type="ECO:0000313" key="2">
    <source>
        <dbReference type="Proteomes" id="UP000192727"/>
    </source>
</evidence>
<dbReference type="InterPro" id="IPR023804">
    <property type="entry name" value="DUF3792_TM"/>
</dbReference>
<organism evidence="1 2">
    <name type="scientific">Paenibacillus larvae subsp. pulvifaciens</name>
    <dbReference type="NCBI Taxonomy" id="1477"/>
    <lineage>
        <taxon>Bacteria</taxon>
        <taxon>Bacillati</taxon>
        <taxon>Bacillota</taxon>
        <taxon>Bacilli</taxon>
        <taxon>Bacillales</taxon>
        <taxon>Paenibacillaceae</taxon>
        <taxon>Paenibacillus</taxon>
    </lineage>
</organism>
<protein>
    <submittedName>
        <fullName evidence="1">Uncharacterized protein</fullName>
    </submittedName>
</protein>
<gene>
    <name evidence="1" type="ORF">B7C51_05540</name>
</gene>
<proteinExistence type="predicted"/>
<reference evidence="1 2" key="1">
    <citation type="submission" date="2017-03" db="EMBL/GenBank/DDBJ databases">
        <title>Paenibacillus larvae genome sequencing.</title>
        <authorList>
            <person name="Dingman D.W."/>
        </authorList>
    </citation>
    <scope>NUCLEOTIDE SEQUENCE [LARGE SCALE GENOMIC DNA]</scope>
    <source>
        <strain evidence="1 2">SAG 10367</strain>
    </source>
</reference>
<dbReference type="AlphaFoldDB" id="A0A1V0UQ48"/>
<accession>A0A1V0UQ48</accession>
<dbReference type="Pfam" id="PF12670">
    <property type="entry name" value="DUF3792"/>
    <property type="match status" value="1"/>
</dbReference>
<sequence>MELMEKGSRFRFSSPLLSGLLASCLTMLVITILSSLFVWMSSAEESSLGTYSFLNYLISMFIGGWTAGKKAGRKGWYYGLLLSGIYCILMWIIGFLALNIHLSLRSFIMLACCMLAGCIGGMLGVNTKK</sequence>